<organism evidence="1 2">
    <name type="scientific">Bipolaris victoriae (strain FI3)</name>
    <name type="common">Victoria blight of oats agent</name>
    <name type="synonym">Cochliobolus victoriae</name>
    <dbReference type="NCBI Taxonomy" id="930091"/>
    <lineage>
        <taxon>Eukaryota</taxon>
        <taxon>Fungi</taxon>
        <taxon>Dikarya</taxon>
        <taxon>Ascomycota</taxon>
        <taxon>Pezizomycotina</taxon>
        <taxon>Dothideomycetes</taxon>
        <taxon>Pleosporomycetidae</taxon>
        <taxon>Pleosporales</taxon>
        <taxon>Pleosporineae</taxon>
        <taxon>Pleosporaceae</taxon>
        <taxon>Bipolaris</taxon>
    </lineage>
</organism>
<reference evidence="1 2" key="1">
    <citation type="journal article" date="2013" name="PLoS Genet.">
        <title>Comparative genome structure, secondary metabolite, and effector coding capacity across Cochliobolus pathogens.</title>
        <authorList>
            <person name="Condon B.J."/>
            <person name="Leng Y."/>
            <person name="Wu D."/>
            <person name="Bushley K.E."/>
            <person name="Ohm R.A."/>
            <person name="Otillar R."/>
            <person name="Martin J."/>
            <person name="Schackwitz W."/>
            <person name="Grimwood J."/>
            <person name="MohdZainudin N."/>
            <person name="Xue C."/>
            <person name="Wang R."/>
            <person name="Manning V.A."/>
            <person name="Dhillon B."/>
            <person name="Tu Z.J."/>
            <person name="Steffenson B.J."/>
            <person name="Salamov A."/>
            <person name="Sun H."/>
            <person name="Lowry S."/>
            <person name="LaButti K."/>
            <person name="Han J."/>
            <person name="Copeland A."/>
            <person name="Lindquist E."/>
            <person name="Barry K."/>
            <person name="Schmutz J."/>
            <person name="Baker S.E."/>
            <person name="Ciuffetti L.M."/>
            <person name="Grigoriev I.V."/>
            <person name="Zhong S."/>
            <person name="Turgeon B.G."/>
        </authorList>
    </citation>
    <scope>NUCLEOTIDE SEQUENCE [LARGE SCALE GENOMIC DNA]</scope>
    <source>
        <strain evidence="1 2">FI3</strain>
    </source>
</reference>
<evidence type="ECO:0000313" key="2">
    <source>
        <dbReference type="Proteomes" id="UP000054337"/>
    </source>
</evidence>
<dbReference type="EMBL" id="KI968767">
    <property type="protein sequence ID" value="EUN24429.1"/>
    <property type="molecule type" value="Genomic_DNA"/>
</dbReference>
<protein>
    <submittedName>
        <fullName evidence="1">Uncharacterized protein</fullName>
    </submittedName>
</protein>
<dbReference type="AlphaFoldDB" id="W7EBL1"/>
<gene>
    <name evidence="1" type="ORF">COCVIDRAFT_106204</name>
</gene>
<dbReference type="Proteomes" id="UP000054337">
    <property type="component" value="Unassembled WGS sequence"/>
</dbReference>
<evidence type="ECO:0000313" key="1">
    <source>
        <dbReference type="EMBL" id="EUN24429.1"/>
    </source>
</evidence>
<dbReference type="RefSeq" id="XP_014554006.1">
    <property type="nucleotide sequence ID" value="XM_014698520.1"/>
</dbReference>
<dbReference type="HOGENOM" id="CLU_3050001_0_0_1"/>
<name>W7EBL1_BIPV3</name>
<sequence>MKEEARYRWPHLAYTAHAESPGLASAILQTPQRTHNAITPSFSFFSPSYSESQA</sequence>
<dbReference type="GeneID" id="26249021"/>
<accession>W7EBL1</accession>
<keyword evidence="2" id="KW-1185">Reference proteome</keyword>
<proteinExistence type="predicted"/>